<name>A0ABR2GCC2_9ROSI</name>
<dbReference type="PANTHER" id="PTHR11439:SF496">
    <property type="entry name" value="RNA-DIRECTED DNA POLYMERASE"/>
    <property type="match status" value="1"/>
</dbReference>
<dbReference type="CDD" id="cd09272">
    <property type="entry name" value="RNase_HI_RT_Ty1"/>
    <property type="match status" value="1"/>
</dbReference>
<dbReference type="EMBL" id="JBBPBM010000001">
    <property type="protein sequence ID" value="KAK8600549.1"/>
    <property type="molecule type" value="Genomic_DNA"/>
</dbReference>
<evidence type="ECO:0000313" key="2">
    <source>
        <dbReference type="Proteomes" id="UP001472677"/>
    </source>
</evidence>
<evidence type="ECO:0000313" key="1">
    <source>
        <dbReference type="EMBL" id="KAK8600549.1"/>
    </source>
</evidence>
<dbReference type="PANTHER" id="PTHR11439">
    <property type="entry name" value="GAG-POL-RELATED RETROTRANSPOSON"/>
    <property type="match status" value="1"/>
</dbReference>
<gene>
    <name evidence="1" type="ORF">V6N12_050402</name>
</gene>
<protein>
    <recommendedName>
        <fullName evidence="3">Retrovirus-related Pol polyprotein from transposon TNT 1-94</fullName>
    </recommendedName>
</protein>
<accession>A0ABR2GCC2</accession>
<dbReference type="Proteomes" id="UP001472677">
    <property type="component" value="Unassembled WGS sequence"/>
</dbReference>
<evidence type="ECO:0008006" key="3">
    <source>
        <dbReference type="Google" id="ProtNLM"/>
    </source>
</evidence>
<comment type="caution">
    <text evidence="1">The sequence shown here is derived from an EMBL/GenBank/DDBJ whole genome shotgun (WGS) entry which is preliminary data.</text>
</comment>
<sequence>MSWKSSKKDTVVDSTPEAEYIAASEAAKEAVWINKFISELGVVPSILNAIELRCDNNGAIAQEKEPRSYQRSKNILIRFHLIQEIIDQGDVEICKVHTDDNIADPLTKPLAQQKNDRVTESLSIGYVSDWS</sequence>
<keyword evidence="2" id="KW-1185">Reference proteome</keyword>
<reference evidence="1 2" key="1">
    <citation type="journal article" date="2024" name="G3 (Bethesda)">
        <title>Genome assembly of Hibiscus sabdariffa L. provides insights into metabolisms of medicinal natural products.</title>
        <authorList>
            <person name="Kim T."/>
        </authorList>
    </citation>
    <scope>NUCLEOTIDE SEQUENCE [LARGE SCALE GENOMIC DNA]</scope>
    <source>
        <strain evidence="1">TK-2024</strain>
        <tissue evidence="1">Old leaves</tissue>
    </source>
</reference>
<proteinExistence type="predicted"/>
<organism evidence="1 2">
    <name type="scientific">Hibiscus sabdariffa</name>
    <name type="common">roselle</name>
    <dbReference type="NCBI Taxonomy" id="183260"/>
    <lineage>
        <taxon>Eukaryota</taxon>
        <taxon>Viridiplantae</taxon>
        <taxon>Streptophyta</taxon>
        <taxon>Embryophyta</taxon>
        <taxon>Tracheophyta</taxon>
        <taxon>Spermatophyta</taxon>
        <taxon>Magnoliopsida</taxon>
        <taxon>eudicotyledons</taxon>
        <taxon>Gunneridae</taxon>
        <taxon>Pentapetalae</taxon>
        <taxon>rosids</taxon>
        <taxon>malvids</taxon>
        <taxon>Malvales</taxon>
        <taxon>Malvaceae</taxon>
        <taxon>Malvoideae</taxon>
        <taxon>Hibiscus</taxon>
    </lineage>
</organism>